<accession>A0A6N2K4H9</accession>
<dbReference type="AlphaFoldDB" id="A0A6N2K4H9"/>
<evidence type="ECO:0000313" key="1">
    <source>
        <dbReference type="EMBL" id="VFU22830.1"/>
    </source>
</evidence>
<dbReference type="EMBL" id="CAADRP010000091">
    <property type="protein sequence ID" value="VFU22830.1"/>
    <property type="molecule type" value="Genomic_DNA"/>
</dbReference>
<name>A0A6N2K4H9_SALVM</name>
<proteinExistence type="predicted"/>
<organism evidence="1">
    <name type="scientific">Salix viminalis</name>
    <name type="common">Common osier</name>
    <name type="synonym">Basket willow</name>
    <dbReference type="NCBI Taxonomy" id="40686"/>
    <lineage>
        <taxon>Eukaryota</taxon>
        <taxon>Viridiplantae</taxon>
        <taxon>Streptophyta</taxon>
        <taxon>Embryophyta</taxon>
        <taxon>Tracheophyta</taxon>
        <taxon>Spermatophyta</taxon>
        <taxon>Magnoliopsida</taxon>
        <taxon>eudicotyledons</taxon>
        <taxon>Gunneridae</taxon>
        <taxon>Pentapetalae</taxon>
        <taxon>rosids</taxon>
        <taxon>fabids</taxon>
        <taxon>Malpighiales</taxon>
        <taxon>Salicaceae</taxon>
        <taxon>Saliceae</taxon>
        <taxon>Salix</taxon>
    </lineage>
</organism>
<gene>
    <name evidence="1" type="ORF">SVIM_LOCUS28014</name>
</gene>
<protein>
    <submittedName>
        <fullName evidence="1">Uncharacterized protein</fullName>
    </submittedName>
</protein>
<reference evidence="1" key="1">
    <citation type="submission" date="2019-03" db="EMBL/GenBank/DDBJ databases">
        <authorList>
            <person name="Mank J."/>
            <person name="Almeida P."/>
        </authorList>
    </citation>
    <scope>NUCLEOTIDE SEQUENCE</scope>
    <source>
        <strain evidence="1">78183</strain>
    </source>
</reference>
<sequence length="128" mass="14823">MLGVQISSSTPRVSLLESAGPSWIMEWQLSAMEQLLMEPSTGLLKILGDLNGERKVTSGCREASLKNKESVVLQWMLHILSKTPQLILQEPDIPPRMNSRLHKQYHWFQFRINFFKDSQKTNKEVERE</sequence>